<accession>A0A1B8SNQ5</accession>
<dbReference type="PANTHER" id="PTHR47893:SF1">
    <property type="entry name" value="REGULATORY PROTEIN PCHR"/>
    <property type="match status" value="1"/>
</dbReference>
<dbReference type="Pfam" id="PF12833">
    <property type="entry name" value="HTH_18"/>
    <property type="match status" value="1"/>
</dbReference>
<feature type="domain" description="HTH araC/xylS-type" evidence="3">
    <location>
        <begin position="193"/>
        <end position="289"/>
    </location>
</feature>
<dbReference type="GO" id="GO:0043565">
    <property type="term" value="F:sequence-specific DNA binding"/>
    <property type="evidence" value="ECO:0007669"/>
    <property type="project" value="InterPro"/>
</dbReference>
<organism evidence="5 6">
    <name type="scientific">Providencia rettgeri</name>
    <dbReference type="NCBI Taxonomy" id="587"/>
    <lineage>
        <taxon>Bacteria</taxon>
        <taxon>Pseudomonadati</taxon>
        <taxon>Pseudomonadota</taxon>
        <taxon>Gammaproteobacteria</taxon>
        <taxon>Enterobacterales</taxon>
        <taxon>Morganellaceae</taxon>
        <taxon>Providencia</taxon>
    </lineage>
</organism>
<dbReference type="Proteomes" id="UP000254208">
    <property type="component" value="Unassembled WGS sequence"/>
</dbReference>
<dbReference type="GeneID" id="93671953"/>
<dbReference type="AlphaFoldDB" id="A0A1B8SNQ5"/>
<dbReference type="InterPro" id="IPR018060">
    <property type="entry name" value="HTH_AraC"/>
</dbReference>
<dbReference type="PROSITE" id="PS01124">
    <property type="entry name" value="HTH_ARAC_FAMILY_2"/>
    <property type="match status" value="1"/>
</dbReference>
<sequence length="289" mass="32701">MQQRIEDKFTQAHSAREEQSVGEFIRIRRGEFLINRDLGIEEEQAAGLKIVAIHQGAMGCRSSAGQNVEVNSPSLILSSSSQNYLLNNQFYGQQTMKYTMIDISPEWLEMQQLSLPDTCYHPRSPKLLQLVIPPSVLAITHQLFACPTHSSLRQLYLSAKVSEITALCLHHSLSHTNTPVMSVLRQRDIDILHMAKTILIQEMESPPSLDELAKRLGVNTRKLTQGFRQLFGNSIYGWLQETRLETAFQLLSMNDANISTVAYQVGYTPAHFSVAFRKRFGISPNQLKK</sequence>
<gene>
    <name evidence="5" type="ORF">NCTC11801_00887</name>
    <name evidence="4" type="ORF">QDQ51_08390</name>
</gene>
<dbReference type="SUPFAM" id="SSF46689">
    <property type="entry name" value="Homeodomain-like"/>
    <property type="match status" value="2"/>
</dbReference>
<dbReference type="EMBL" id="UGTZ01000001">
    <property type="protein sequence ID" value="SUC29972.1"/>
    <property type="molecule type" value="Genomic_DNA"/>
</dbReference>
<dbReference type="Gene3D" id="1.10.10.60">
    <property type="entry name" value="Homeodomain-like"/>
    <property type="match status" value="2"/>
</dbReference>
<dbReference type="RefSeq" id="WP_004914388.1">
    <property type="nucleotide sequence ID" value="NZ_ABEXOC020000011.1"/>
</dbReference>
<evidence type="ECO:0000256" key="2">
    <source>
        <dbReference type="ARBA" id="ARBA00023163"/>
    </source>
</evidence>
<keyword evidence="5" id="KW-0238">DNA-binding</keyword>
<dbReference type="OMA" id="AHEMLCA"/>
<dbReference type="SMART" id="SM00342">
    <property type="entry name" value="HTH_ARAC"/>
    <property type="match status" value="1"/>
</dbReference>
<dbReference type="Proteomes" id="UP001162044">
    <property type="component" value="Unassembled WGS sequence"/>
</dbReference>
<evidence type="ECO:0000256" key="1">
    <source>
        <dbReference type="ARBA" id="ARBA00023015"/>
    </source>
</evidence>
<reference evidence="4" key="3">
    <citation type="submission" date="2023-10" db="EMBL/GenBank/DDBJ databases">
        <title>Analysis of Resistance Genes of Carbapenem-resistant Providencia rettgeri.</title>
        <authorList>
            <person name="Liu M."/>
        </authorList>
    </citation>
    <scope>NUCLEOTIDE SEQUENCE</scope>
    <source>
        <strain evidence="4">QITACRE101</strain>
    </source>
</reference>
<dbReference type="GO" id="GO:0003700">
    <property type="term" value="F:DNA-binding transcription factor activity"/>
    <property type="evidence" value="ECO:0007669"/>
    <property type="project" value="InterPro"/>
</dbReference>
<keyword evidence="2" id="KW-0804">Transcription</keyword>
<dbReference type="InterPro" id="IPR053142">
    <property type="entry name" value="PchR_regulatory_protein"/>
</dbReference>
<evidence type="ECO:0000313" key="4">
    <source>
        <dbReference type="EMBL" id="MDH2305431.1"/>
    </source>
</evidence>
<dbReference type="EMBL" id="JARVQW010000003">
    <property type="protein sequence ID" value="MDH2305431.1"/>
    <property type="molecule type" value="Genomic_DNA"/>
</dbReference>
<reference evidence="4" key="2">
    <citation type="submission" date="2023-04" db="EMBL/GenBank/DDBJ databases">
        <authorList>
            <person name="Li W."/>
        </authorList>
    </citation>
    <scope>NUCLEOTIDE SEQUENCE</scope>
    <source>
        <strain evidence="4">QITACRE101</strain>
    </source>
</reference>
<evidence type="ECO:0000313" key="5">
    <source>
        <dbReference type="EMBL" id="SUC29972.1"/>
    </source>
</evidence>
<protein>
    <submittedName>
        <fullName evidence="4">AraC family transcriptional regulator</fullName>
    </submittedName>
    <submittedName>
        <fullName evidence="5">DNA-binding transcriptional regulator AraC</fullName>
    </submittedName>
</protein>
<evidence type="ECO:0000259" key="3">
    <source>
        <dbReference type="PROSITE" id="PS01124"/>
    </source>
</evidence>
<proteinExistence type="predicted"/>
<name>A0A1B8SNQ5_PRORE</name>
<dbReference type="PANTHER" id="PTHR47893">
    <property type="entry name" value="REGULATORY PROTEIN PCHR"/>
    <property type="match status" value="1"/>
</dbReference>
<keyword evidence="1" id="KW-0805">Transcription regulation</keyword>
<dbReference type="InterPro" id="IPR009057">
    <property type="entry name" value="Homeodomain-like_sf"/>
</dbReference>
<reference evidence="5 6" key="1">
    <citation type="submission" date="2018-06" db="EMBL/GenBank/DDBJ databases">
        <authorList>
            <consortium name="Pathogen Informatics"/>
            <person name="Doyle S."/>
        </authorList>
    </citation>
    <scope>NUCLEOTIDE SEQUENCE [LARGE SCALE GENOMIC DNA]</scope>
    <source>
        <strain evidence="5 6">NCTC11801</strain>
    </source>
</reference>
<evidence type="ECO:0000313" key="6">
    <source>
        <dbReference type="Proteomes" id="UP000254208"/>
    </source>
</evidence>